<gene>
    <name evidence="2" type="ORF">BST19_28135</name>
    <name evidence="1" type="ORF">H7I91_28535</name>
</gene>
<dbReference type="EMBL" id="JACKTG010000095">
    <property type="protein sequence ID" value="MCV6993148.1"/>
    <property type="molecule type" value="Genomic_DNA"/>
</dbReference>
<keyword evidence="3" id="KW-1185">Reference proteome</keyword>
<reference evidence="1" key="2">
    <citation type="submission" date="2020-07" db="EMBL/GenBank/DDBJ databases">
        <authorList>
            <person name="Pettersson B.M.F."/>
            <person name="Behra P.R.K."/>
            <person name="Ramesh M."/>
            <person name="Das S."/>
            <person name="Dasgupta S."/>
            <person name="Kirsebom L.A."/>
        </authorList>
    </citation>
    <scope>NUCLEOTIDE SEQUENCE</scope>
    <source>
        <strain evidence="1">DSM 45439</strain>
    </source>
</reference>
<evidence type="ECO:0000313" key="3">
    <source>
        <dbReference type="Proteomes" id="UP000192293"/>
    </source>
</evidence>
<dbReference type="Proteomes" id="UP001207588">
    <property type="component" value="Unassembled WGS sequence"/>
</dbReference>
<reference evidence="2 3" key="1">
    <citation type="submission" date="2017-02" db="EMBL/GenBank/DDBJ databases">
        <title>The new phylogeny of genus Mycobacterium.</title>
        <authorList>
            <person name="Tortoli E."/>
            <person name="Trovato A."/>
            <person name="Cirillo D.M."/>
        </authorList>
    </citation>
    <scope>NUCLEOTIDE SEQUENCE [LARGE SCALE GENOMIC DNA]</scope>
    <source>
        <strain evidence="2 3">DSM 45439</strain>
    </source>
</reference>
<dbReference type="EMBL" id="MVHL01000148">
    <property type="protein sequence ID" value="ORA40498.1"/>
    <property type="molecule type" value="Genomic_DNA"/>
</dbReference>
<evidence type="ECO:0000313" key="2">
    <source>
        <dbReference type="EMBL" id="ORA40498.1"/>
    </source>
</evidence>
<accession>A0AAW5SF24</accession>
<evidence type="ECO:0008006" key="5">
    <source>
        <dbReference type="Google" id="ProtNLM"/>
    </source>
</evidence>
<reference evidence="1" key="3">
    <citation type="journal article" date="2022" name="BMC Genomics">
        <title>Comparative genome analysis of mycobacteria focusing on tRNA and non-coding RNA.</title>
        <authorList>
            <person name="Behra P.R.K."/>
            <person name="Pettersson B.M.F."/>
            <person name="Ramesh M."/>
            <person name="Das S."/>
            <person name="Dasgupta S."/>
            <person name="Kirsebom L.A."/>
        </authorList>
    </citation>
    <scope>NUCLEOTIDE SEQUENCE</scope>
    <source>
        <strain evidence="1">DSM 45439</strain>
    </source>
</reference>
<comment type="caution">
    <text evidence="1">The sequence shown here is derived from an EMBL/GenBank/DDBJ whole genome shotgun (WGS) entry which is preliminary data.</text>
</comment>
<evidence type="ECO:0000313" key="1">
    <source>
        <dbReference type="EMBL" id="MCV6993148.1"/>
    </source>
</evidence>
<proteinExistence type="predicted"/>
<evidence type="ECO:0000313" key="4">
    <source>
        <dbReference type="Proteomes" id="UP001207588"/>
    </source>
</evidence>
<name>A0AAW5SF24_MYCBC</name>
<dbReference type="Proteomes" id="UP000192293">
    <property type="component" value="Unassembled WGS sequence"/>
</dbReference>
<organism evidence="1 4">
    <name type="scientific">Mycobacterium bouchedurhonense</name>
    <dbReference type="NCBI Taxonomy" id="701041"/>
    <lineage>
        <taxon>Bacteria</taxon>
        <taxon>Bacillati</taxon>
        <taxon>Actinomycetota</taxon>
        <taxon>Actinomycetes</taxon>
        <taxon>Mycobacteriales</taxon>
        <taxon>Mycobacteriaceae</taxon>
        <taxon>Mycobacterium</taxon>
        <taxon>Mycobacterium avium complex (MAC)</taxon>
    </lineage>
</organism>
<sequence length="228" mass="25164">MTEAPETHPIAIAAEFAGYMAVHPPHAGRYLIARAWLLLPVLWAARLGHLDDDWRQRLPTQFGDGPWDERVVDVRAAAIELAALPPQPWEAGGPEALNAWYHCAMEQAHAVYAHWGLCAAQRLINPKHPWMIAIWHACHATCVLTEASYLAAGAGPTEWTWLRGMPNRRVNAPEPPAALTPAEEAMVFTPPPSHWSSDPRLDPRITTAVAKQSQQSSTAAAFARLTCW</sequence>
<protein>
    <recommendedName>
        <fullName evidence="5">DUF4913 domain-containing protein</fullName>
    </recommendedName>
</protein>
<dbReference type="AlphaFoldDB" id="A0AAW5SF24"/>
<dbReference type="RefSeq" id="WP_083071851.1">
    <property type="nucleotide sequence ID" value="NZ_JACKTG010000095.1"/>
</dbReference>